<proteinExistence type="predicted"/>
<comment type="caution">
    <text evidence="1">The sequence shown here is derived from an EMBL/GenBank/DDBJ whole genome shotgun (WGS) entry which is preliminary data.</text>
</comment>
<keyword evidence="2" id="KW-1185">Reference proteome</keyword>
<evidence type="ECO:0000313" key="1">
    <source>
        <dbReference type="EMBL" id="CAG8504638.1"/>
    </source>
</evidence>
<gene>
    <name evidence="1" type="ORF">ACOLOM_LOCUS2950</name>
</gene>
<dbReference type="Proteomes" id="UP000789525">
    <property type="component" value="Unassembled WGS sequence"/>
</dbReference>
<protein>
    <submittedName>
        <fullName evidence="1">15732_t:CDS:1</fullName>
    </submittedName>
</protein>
<accession>A0ACA9L116</accession>
<dbReference type="EMBL" id="CAJVPT010004148">
    <property type="protein sequence ID" value="CAG8504638.1"/>
    <property type="molecule type" value="Genomic_DNA"/>
</dbReference>
<organism evidence="1 2">
    <name type="scientific">Acaulospora colombiana</name>
    <dbReference type="NCBI Taxonomy" id="27376"/>
    <lineage>
        <taxon>Eukaryota</taxon>
        <taxon>Fungi</taxon>
        <taxon>Fungi incertae sedis</taxon>
        <taxon>Mucoromycota</taxon>
        <taxon>Glomeromycotina</taxon>
        <taxon>Glomeromycetes</taxon>
        <taxon>Diversisporales</taxon>
        <taxon>Acaulosporaceae</taxon>
        <taxon>Acaulospora</taxon>
    </lineage>
</organism>
<reference evidence="1" key="1">
    <citation type="submission" date="2021-06" db="EMBL/GenBank/DDBJ databases">
        <authorList>
            <person name="Kallberg Y."/>
            <person name="Tangrot J."/>
            <person name="Rosling A."/>
        </authorList>
    </citation>
    <scope>NUCLEOTIDE SEQUENCE</scope>
    <source>
        <strain evidence="1">CL356</strain>
    </source>
</reference>
<evidence type="ECO:0000313" key="2">
    <source>
        <dbReference type="Proteomes" id="UP000789525"/>
    </source>
</evidence>
<sequence length="266" mass="30091">MSDRNTESLKTLTSMFPGIDVEVCEAVLNANNGEMGASITSLLGMSDPNFKGEELVPIQTEDGLVTSSSRLQIERDEELARQLAVEESEEFPVIKEKFVQVADTTKRKVKEWYDRFRQSRDEEGHSNTPLYTNLPADEADNPILDEDFLNAHSRYQNTFTHASSLNSRTDYGSRNTDFTRDTDRRNNEPIKIIRNDQNNNSLINDLSKNEGGVAPYRLIDEDIIAATDVDKSEGPNQTSLTEGSPTERRDVNRAFSREEFKKNSSE</sequence>
<name>A0ACA9L116_9GLOM</name>